<comment type="similarity">
    <text evidence="2">Belongs to the major facilitator superfamily. Monocarboxylate porter (TC 2.A.1.13) family.</text>
</comment>
<keyword evidence="4" id="KW-1133">Transmembrane helix</keyword>
<accession>A0A8H5GX79</accession>
<feature type="transmembrane region" description="Helical" evidence="4">
    <location>
        <begin position="179"/>
        <end position="198"/>
    </location>
</feature>
<dbReference type="InterPro" id="IPR050327">
    <property type="entry name" value="Proton-linked_MCT"/>
</dbReference>
<dbReference type="InterPro" id="IPR036259">
    <property type="entry name" value="MFS_trans_sf"/>
</dbReference>
<dbReference type="Pfam" id="PF07690">
    <property type="entry name" value="MFS_1"/>
    <property type="match status" value="1"/>
</dbReference>
<evidence type="ECO:0000256" key="3">
    <source>
        <dbReference type="SAM" id="MobiDB-lite"/>
    </source>
</evidence>
<dbReference type="Proteomes" id="UP000518752">
    <property type="component" value="Unassembled WGS sequence"/>
</dbReference>
<feature type="transmembrane region" description="Helical" evidence="4">
    <location>
        <begin position="293"/>
        <end position="315"/>
    </location>
</feature>
<keyword evidence="4" id="KW-0472">Membrane</keyword>
<feature type="transmembrane region" description="Helical" evidence="4">
    <location>
        <begin position="210"/>
        <end position="230"/>
    </location>
</feature>
<sequence length="333" mass="36395">MQRTSTESNVATAEESEKTVGETKGDKEDDIKKSVDPSSYAPPDGGRDAWTTMLGVTMVSFATFGFVNAYGAFADFYNEQYLTTYSPTLISMIGAVQIFILYILAGTAGAVFDAIGPRYMIPASGIVVVFSLFMLSITKSENIYQQFLSQSVLFSFGAAFSFFPMMGLVVHWFSTKLQYANGCIAASASIGGMVFPIMVSRLITRIGFGWTVRVFAFIALASFAVGTATIKQRRPSKPFPTSLSSLFDFSGFKDPCYLFLALGCWFSVFAIFNPFFYVQLSAQVANPDSNLNGYYLAILCAASIFGRVAPGFISLRVGRFVKRKAWPGMFSSP</sequence>
<feature type="transmembrane region" description="Helical" evidence="4">
    <location>
        <begin position="256"/>
        <end position="278"/>
    </location>
</feature>
<feature type="compositionally biased region" description="Basic and acidic residues" evidence="3">
    <location>
        <begin position="15"/>
        <end position="35"/>
    </location>
</feature>
<dbReference type="PANTHER" id="PTHR11360:SF281">
    <property type="entry name" value="ASPYRIDONES EFFLUX PROTEIN APDF-RELATED"/>
    <property type="match status" value="1"/>
</dbReference>
<evidence type="ECO:0000256" key="2">
    <source>
        <dbReference type="ARBA" id="ARBA00006727"/>
    </source>
</evidence>
<reference evidence="5 6" key="1">
    <citation type="journal article" date="2020" name="ISME J.">
        <title>Uncovering the hidden diversity of litter-decomposition mechanisms in mushroom-forming fungi.</title>
        <authorList>
            <person name="Floudas D."/>
            <person name="Bentzer J."/>
            <person name="Ahren D."/>
            <person name="Johansson T."/>
            <person name="Persson P."/>
            <person name="Tunlid A."/>
        </authorList>
    </citation>
    <scope>NUCLEOTIDE SEQUENCE [LARGE SCALE GENOMIC DNA]</scope>
    <source>
        <strain evidence="5 6">CBS 406.79</strain>
    </source>
</reference>
<feature type="region of interest" description="Disordered" evidence="3">
    <location>
        <begin position="1"/>
        <end position="44"/>
    </location>
</feature>
<dbReference type="AlphaFoldDB" id="A0A8H5GX79"/>
<evidence type="ECO:0000313" key="5">
    <source>
        <dbReference type="EMBL" id="KAF5372731.1"/>
    </source>
</evidence>
<dbReference type="OrthoDB" id="6509908at2759"/>
<proteinExistence type="inferred from homology"/>
<feature type="transmembrane region" description="Helical" evidence="4">
    <location>
        <begin position="152"/>
        <end position="172"/>
    </location>
</feature>
<comment type="subcellular location">
    <subcellularLocation>
        <location evidence="1">Membrane</location>
        <topology evidence="1">Multi-pass membrane protein</topology>
    </subcellularLocation>
</comment>
<dbReference type="GO" id="GO:0022857">
    <property type="term" value="F:transmembrane transporter activity"/>
    <property type="evidence" value="ECO:0007669"/>
    <property type="project" value="InterPro"/>
</dbReference>
<evidence type="ECO:0000256" key="4">
    <source>
        <dbReference type="SAM" id="Phobius"/>
    </source>
</evidence>
<protein>
    <recommendedName>
        <fullName evidence="7">Monocarboxylate transporter</fullName>
    </recommendedName>
</protein>
<evidence type="ECO:0000313" key="6">
    <source>
        <dbReference type="Proteomes" id="UP000518752"/>
    </source>
</evidence>
<dbReference type="EMBL" id="JAACJN010000109">
    <property type="protein sequence ID" value="KAF5372731.1"/>
    <property type="molecule type" value="Genomic_DNA"/>
</dbReference>
<evidence type="ECO:0000256" key="1">
    <source>
        <dbReference type="ARBA" id="ARBA00004141"/>
    </source>
</evidence>
<keyword evidence="4" id="KW-0812">Transmembrane</keyword>
<gene>
    <name evidence="5" type="ORF">D9757_011644</name>
</gene>
<name>A0A8H5GX79_9AGAR</name>
<keyword evidence="6" id="KW-1185">Reference proteome</keyword>
<dbReference type="GO" id="GO:0016020">
    <property type="term" value="C:membrane"/>
    <property type="evidence" value="ECO:0007669"/>
    <property type="project" value="UniProtKB-SubCell"/>
</dbReference>
<dbReference type="InterPro" id="IPR011701">
    <property type="entry name" value="MFS"/>
</dbReference>
<comment type="caution">
    <text evidence="5">The sequence shown here is derived from an EMBL/GenBank/DDBJ whole genome shotgun (WGS) entry which is preliminary data.</text>
</comment>
<feature type="transmembrane region" description="Helical" evidence="4">
    <location>
        <begin position="119"/>
        <end position="137"/>
    </location>
</feature>
<dbReference type="SUPFAM" id="SSF103473">
    <property type="entry name" value="MFS general substrate transporter"/>
    <property type="match status" value="1"/>
</dbReference>
<feature type="compositionally biased region" description="Polar residues" evidence="3">
    <location>
        <begin position="1"/>
        <end position="11"/>
    </location>
</feature>
<dbReference type="Gene3D" id="1.20.1250.20">
    <property type="entry name" value="MFS general substrate transporter like domains"/>
    <property type="match status" value="1"/>
</dbReference>
<evidence type="ECO:0008006" key="7">
    <source>
        <dbReference type="Google" id="ProtNLM"/>
    </source>
</evidence>
<feature type="transmembrane region" description="Helical" evidence="4">
    <location>
        <begin position="90"/>
        <end position="112"/>
    </location>
</feature>
<organism evidence="5 6">
    <name type="scientific">Collybiopsis confluens</name>
    <dbReference type="NCBI Taxonomy" id="2823264"/>
    <lineage>
        <taxon>Eukaryota</taxon>
        <taxon>Fungi</taxon>
        <taxon>Dikarya</taxon>
        <taxon>Basidiomycota</taxon>
        <taxon>Agaricomycotina</taxon>
        <taxon>Agaricomycetes</taxon>
        <taxon>Agaricomycetidae</taxon>
        <taxon>Agaricales</taxon>
        <taxon>Marasmiineae</taxon>
        <taxon>Omphalotaceae</taxon>
        <taxon>Collybiopsis</taxon>
    </lineage>
</organism>
<feature type="transmembrane region" description="Helical" evidence="4">
    <location>
        <begin position="49"/>
        <end position="70"/>
    </location>
</feature>
<dbReference type="PANTHER" id="PTHR11360">
    <property type="entry name" value="MONOCARBOXYLATE TRANSPORTER"/>
    <property type="match status" value="1"/>
</dbReference>